<keyword evidence="1" id="KW-0472">Membrane</keyword>
<sequence length="138" mass="15644">MKDNRLRFRAGRGVFLGSSILFAACVLAQVFIAGAATFVNPVNWAKHTQFVHYFGFSLPLLMLLSAFIGRLPRKILMQVLILMVFIFLMYFTANITRTLPWAGAMHPVFAMVILGQSVWLVTQSWNLGFKMKRGEKSK</sequence>
<name>A0A3A1QQ68_9BACI</name>
<evidence type="ECO:0000313" key="3">
    <source>
        <dbReference type="Proteomes" id="UP000265801"/>
    </source>
</evidence>
<dbReference type="Pfam" id="PF19728">
    <property type="entry name" value="DUF6220"/>
    <property type="match status" value="1"/>
</dbReference>
<comment type="caution">
    <text evidence="2">The sequence shown here is derived from an EMBL/GenBank/DDBJ whole genome shotgun (WGS) entry which is preliminary data.</text>
</comment>
<feature type="transmembrane region" description="Helical" evidence="1">
    <location>
        <begin position="50"/>
        <end position="68"/>
    </location>
</feature>
<protein>
    <submittedName>
        <fullName evidence="2">Uncharacterized protein</fullName>
    </submittedName>
</protein>
<dbReference type="AlphaFoldDB" id="A0A3A1QQ68"/>
<proteinExistence type="predicted"/>
<feature type="transmembrane region" description="Helical" evidence="1">
    <location>
        <begin position="12"/>
        <end position="38"/>
    </location>
</feature>
<gene>
    <name evidence="2" type="ORF">D3H55_19600</name>
</gene>
<dbReference type="OrthoDB" id="165966at2"/>
<reference evidence="2 3" key="1">
    <citation type="submission" date="2018-09" db="EMBL/GenBank/DDBJ databases">
        <title>Bacillus saliacetes sp. nov., isolated from Thai shrimp paste (Ka-pi).</title>
        <authorList>
            <person name="Daroonpunt R."/>
            <person name="Tanasupawat S."/>
            <person name="Yiamsombut S."/>
        </authorList>
    </citation>
    <scope>NUCLEOTIDE SEQUENCE [LARGE SCALE GENOMIC DNA]</scope>
    <source>
        <strain evidence="2 3">SKP7-4</strain>
    </source>
</reference>
<dbReference type="PROSITE" id="PS51257">
    <property type="entry name" value="PROKAR_LIPOPROTEIN"/>
    <property type="match status" value="1"/>
</dbReference>
<evidence type="ECO:0000256" key="1">
    <source>
        <dbReference type="SAM" id="Phobius"/>
    </source>
</evidence>
<dbReference type="InterPro" id="IPR046192">
    <property type="entry name" value="DUF6220"/>
</dbReference>
<dbReference type="Proteomes" id="UP000265801">
    <property type="component" value="Unassembled WGS sequence"/>
</dbReference>
<dbReference type="EMBL" id="QXIR01000035">
    <property type="protein sequence ID" value="RIW29202.1"/>
    <property type="molecule type" value="Genomic_DNA"/>
</dbReference>
<feature type="transmembrane region" description="Helical" evidence="1">
    <location>
        <begin position="75"/>
        <end position="96"/>
    </location>
</feature>
<accession>A0A3A1QQ68</accession>
<evidence type="ECO:0000313" key="2">
    <source>
        <dbReference type="EMBL" id="RIW29202.1"/>
    </source>
</evidence>
<keyword evidence="3" id="KW-1185">Reference proteome</keyword>
<keyword evidence="1" id="KW-1133">Transmembrane helix</keyword>
<dbReference type="RefSeq" id="WP_119548997.1">
    <property type="nucleotide sequence ID" value="NZ_QXIR01000035.1"/>
</dbReference>
<organism evidence="2 3">
    <name type="scientific">Bacillus salacetis</name>
    <dbReference type="NCBI Taxonomy" id="2315464"/>
    <lineage>
        <taxon>Bacteria</taxon>
        <taxon>Bacillati</taxon>
        <taxon>Bacillota</taxon>
        <taxon>Bacilli</taxon>
        <taxon>Bacillales</taxon>
        <taxon>Bacillaceae</taxon>
        <taxon>Bacillus</taxon>
    </lineage>
</organism>
<keyword evidence="1" id="KW-0812">Transmembrane</keyword>
<feature type="transmembrane region" description="Helical" evidence="1">
    <location>
        <begin position="108"/>
        <end position="129"/>
    </location>
</feature>